<dbReference type="STRING" id="1121400.SAMN02746065_11744"/>
<dbReference type="SUPFAM" id="SSF55961">
    <property type="entry name" value="Bet v1-like"/>
    <property type="match status" value="1"/>
</dbReference>
<dbReference type="CDD" id="cd07820">
    <property type="entry name" value="SRPBCC_3"/>
    <property type="match status" value="1"/>
</dbReference>
<protein>
    <submittedName>
        <fullName evidence="4">Uncharacterized protein</fullName>
    </submittedName>
</protein>
<dbReference type="InterPro" id="IPR001509">
    <property type="entry name" value="Epimerase_deHydtase"/>
</dbReference>
<dbReference type="PANTHER" id="PTHR11092:SF0">
    <property type="entry name" value="EPIMERASE FAMILY PROTEIN SDR39U1"/>
    <property type="match status" value="1"/>
</dbReference>
<feature type="domain" description="DUF1731" evidence="3">
    <location>
        <begin position="404"/>
        <end position="451"/>
    </location>
</feature>
<dbReference type="RefSeq" id="WP_084070225.1">
    <property type="nucleotide sequence ID" value="NZ_FWXY01000017.1"/>
</dbReference>
<evidence type="ECO:0000256" key="1">
    <source>
        <dbReference type="ARBA" id="ARBA00009353"/>
    </source>
</evidence>
<gene>
    <name evidence="4" type="ORF">SAMN02746065_11744</name>
</gene>
<keyword evidence="5" id="KW-1185">Reference proteome</keyword>
<dbReference type="InterPro" id="IPR036291">
    <property type="entry name" value="NAD(P)-bd_dom_sf"/>
</dbReference>
<dbReference type="InterPro" id="IPR010099">
    <property type="entry name" value="SDR39U1"/>
</dbReference>
<evidence type="ECO:0000313" key="4">
    <source>
        <dbReference type="EMBL" id="SMC96030.1"/>
    </source>
</evidence>
<dbReference type="Gene3D" id="3.30.530.20">
    <property type="match status" value="1"/>
</dbReference>
<organism evidence="4 5">
    <name type="scientific">Desulfocicer vacuolatum DSM 3385</name>
    <dbReference type="NCBI Taxonomy" id="1121400"/>
    <lineage>
        <taxon>Bacteria</taxon>
        <taxon>Pseudomonadati</taxon>
        <taxon>Thermodesulfobacteriota</taxon>
        <taxon>Desulfobacteria</taxon>
        <taxon>Desulfobacterales</taxon>
        <taxon>Desulfobacteraceae</taxon>
        <taxon>Desulfocicer</taxon>
    </lineage>
</organism>
<accession>A0A1W2DET9</accession>
<dbReference type="InterPro" id="IPR023393">
    <property type="entry name" value="START-like_dom_sf"/>
</dbReference>
<name>A0A1W2DET9_9BACT</name>
<dbReference type="SUPFAM" id="SSF51735">
    <property type="entry name" value="NAD(P)-binding Rossmann-fold domains"/>
    <property type="match status" value="1"/>
</dbReference>
<evidence type="ECO:0000259" key="3">
    <source>
        <dbReference type="Pfam" id="PF08338"/>
    </source>
</evidence>
<dbReference type="EMBL" id="FWXY01000017">
    <property type="protein sequence ID" value="SMC96030.1"/>
    <property type="molecule type" value="Genomic_DNA"/>
</dbReference>
<dbReference type="Pfam" id="PF01370">
    <property type="entry name" value="Epimerase"/>
    <property type="match status" value="1"/>
</dbReference>
<evidence type="ECO:0000313" key="5">
    <source>
        <dbReference type="Proteomes" id="UP000192418"/>
    </source>
</evidence>
<reference evidence="4 5" key="1">
    <citation type="submission" date="2017-04" db="EMBL/GenBank/DDBJ databases">
        <authorList>
            <person name="Afonso C.L."/>
            <person name="Miller P.J."/>
            <person name="Scott M.A."/>
            <person name="Spackman E."/>
            <person name="Goraichik I."/>
            <person name="Dimitrov K.M."/>
            <person name="Suarez D.L."/>
            <person name="Swayne D.E."/>
        </authorList>
    </citation>
    <scope>NUCLEOTIDE SEQUENCE [LARGE SCALE GENOMIC DNA]</scope>
    <source>
        <strain evidence="4 5">DSM 3385</strain>
    </source>
</reference>
<evidence type="ECO:0000259" key="2">
    <source>
        <dbReference type="Pfam" id="PF01370"/>
    </source>
</evidence>
<proteinExistence type="inferred from homology"/>
<dbReference type="Gene3D" id="3.40.50.720">
    <property type="entry name" value="NAD(P)-binding Rossmann-like Domain"/>
    <property type="match status" value="1"/>
</dbReference>
<dbReference type="Pfam" id="PF08338">
    <property type="entry name" value="DUF1731"/>
    <property type="match status" value="1"/>
</dbReference>
<feature type="domain" description="NAD-dependent epimerase/dehydratase" evidence="2">
    <location>
        <begin position="159"/>
        <end position="370"/>
    </location>
</feature>
<dbReference type="OrthoDB" id="5292533at2"/>
<dbReference type="InterPro" id="IPR013549">
    <property type="entry name" value="DUF1731"/>
</dbReference>
<dbReference type="PANTHER" id="PTHR11092">
    <property type="entry name" value="SUGAR NUCLEOTIDE EPIMERASE RELATED"/>
    <property type="match status" value="1"/>
</dbReference>
<dbReference type="NCBIfam" id="TIGR01777">
    <property type="entry name" value="yfcH"/>
    <property type="match status" value="1"/>
</dbReference>
<dbReference type="Proteomes" id="UP000192418">
    <property type="component" value="Unassembled WGS sequence"/>
</dbReference>
<dbReference type="AlphaFoldDB" id="A0A1W2DET9"/>
<comment type="similarity">
    <text evidence="1">Belongs to the NAD(P)-dependent epimerase/dehydratase family. SDR39U1 subfamily.</text>
</comment>
<sequence length="458" mass="50943">MKKRWFVKKTDMAVPVEDAFAWHERPGALERLTPPWVSLKNIRKSGGIETGATVKMDLAFPGFSLETEAEHTGYVKNTFFQDRMLKGPFKHWVHTHLFQPRGATGSFLEDRIEYQLPIHLPPKGIGMVEKELHRMFSYRHAVMNNDLEAHKKGKSPLTIVISGAGGPVGKALIPFFTTGGHRVIRLVRRPPKGPDEIFWNPYRGVLDLAPAGKIDVVINLNGYHIASGRWSPRRKEQIIQSRNLSTALIAKTILGLGEKPELFISASATGYYGDLGETVVNDACGPGDLFISRVCADWEQAAEMVEGSGIRTVYARIGVVLSPNGGILEKLVPPFLMGLGASIASGEQYLSWISMDDLIYAMHHVINDPRIHGPVNFVSPHPVTNAEFTDTMGEVLHRPTPFRVPAWAVKLAWGKMGQEVLLASTRVKPEKLMLYGYPFKHRTLDRALAHVMGKKKHG</sequence>